<dbReference type="PROSITE" id="PS00903">
    <property type="entry name" value="CYT_DCMP_DEAMINASES_1"/>
    <property type="match status" value="1"/>
</dbReference>
<evidence type="ECO:0000256" key="1">
    <source>
        <dbReference type="ARBA" id="ARBA00022723"/>
    </source>
</evidence>
<evidence type="ECO:0000313" key="6">
    <source>
        <dbReference type="Proteomes" id="UP000054251"/>
    </source>
</evidence>
<evidence type="ECO:0000256" key="2">
    <source>
        <dbReference type="ARBA" id="ARBA00022801"/>
    </source>
</evidence>
<dbReference type="Proteomes" id="UP000054251">
    <property type="component" value="Unassembled WGS sequence"/>
</dbReference>
<dbReference type="RefSeq" id="XP_015466646.1">
    <property type="nucleotide sequence ID" value="XM_015612514.1"/>
</dbReference>
<evidence type="ECO:0000256" key="3">
    <source>
        <dbReference type="ARBA" id="ARBA00022833"/>
    </source>
</evidence>
<dbReference type="GO" id="GO:0052717">
    <property type="term" value="F:tRNA-specific adenosine-34 deaminase activity"/>
    <property type="evidence" value="ECO:0007669"/>
    <property type="project" value="TreeGrafter"/>
</dbReference>
<comment type="caution">
    <text evidence="5">The sequence shown here is derived from an EMBL/GenBank/DDBJ whole genome shotgun (WGS) entry which is preliminary data.</text>
</comment>
<keyword evidence="6" id="KW-1185">Reference proteome</keyword>
<dbReference type="Gene3D" id="3.40.140.10">
    <property type="entry name" value="Cytidine Deaminase, domain 2"/>
    <property type="match status" value="1"/>
</dbReference>
<feature type="domain" description="CMP/dCMP-type deaminase" evidence="4">
    <location>
        <begin position="1"/>
        <end position="117"/>
    </location>
</feature>
<dbReference type="PANTHER" id="PTHR11079:SF149">
    <property type="entry name" value="TRNA-SPECIFIC ADENOSINE DEAMINASE 2"/>
    <property type="match status" value="1"/>
</dbReference>
<name>A0A0V1PWJ0_9ASCO</name>
<dbReference type="OrthoDB" id="1701769at2759"/>
<evidence type="ECO:0000313" key="5">
    <source>
        <dbReference type="EMBL" id="KSA00544.1"/>
    </source>
</evidence>
<dbReference type="PANTHER" id="PTHR11079">
    <property type="entry name" value="CYTOSINE DEAMINASE FAMILY MEMBER"/>
    <property type="match status" value="1"/>
</dbReference>
<dbReference type="GO" id="GO:0008270">
    <property type="term" value="F:zinc ion binding"/>
    <property type="evidence" value="ECO:0007669"/>
    <property type="project" value="InterPro"/>
</dbReference>
<reference evidence="5 6" key="1">
    <citation type="submission" date="2015-11" db="EMBL/GenBank/DDBJ databases">
        <title>The genome of Debaryomyces fabryi.</title>
        <authorList>
            <person name="Tafer H."/>
            <person name="Lopandic K."/>
        </authorList>
    </citation>
    <scope>NUCLEOTIDE SEQUENCE [LARGE SCALE GENOMIC DNA]</scope>
    <source>
        <strain evidence="5 6">CBS 789</strain>
    </source>
</reference>
<dbReference type="GeneID" id="26840694"/>
<dbReference type="CDD" id="cd01285">
    <property type="entry name" value="nucleoside_deaminase"/>
    <property type="match status" value="1"/>
</dbReference>
<dbReference type="SUPFAM" id="SSF53927">
    <property type="entry name" value="Cytidine deaminase-like"/>
    <property type="match status" value="1"/>
</dbReference>
<dbReference type="InterPro" id="IPR002125">
    <property type="entry name" value="CMP_dCMP_dom"/>
</dbReference>
<proteinExistence type="predicted"/>
<gene>
    <name evidence="5" type="ORF">AC631_03685</name>
</gene>
<protein>
    <recommendedName>
        <fullName evidence="4">CMP/dCMP-type deaminase domain-containing protein</fullName>
    </recommendedName>
</protein>
<keyword evidence="3" id="KW-0862">Zinc</keyword>
<dbReference type="AlphaFoldDB" id="A0A0V1PWJ0"/>
<sequence length="305" mass="35102">MAIALFIGYRAMINNETPVACILVSRRTNEILSIGYNDTNRSLNGTRHAEFIAIDKVMSKIPEQDRSNLSKIQAWFGDVILYVTVEPCIMCASALKQIGIGYVVYGCGNDRFGGNGTILNIHQDKINRPYQSYGGVLRTEAVQLLRNFYIQENDSAPNPKIKKNKELENKEYPPNLDFKGYLSPEEFVEFFGEERYSALYNNRDREITPLINRGYKLKDVLTIEDLLEITELKEMYQKKDFRDELEDDLQNFYGLFYDINDEGKVEFNKIITQIDQIGQTEPVNQVDQVDGPTTDLECKKRKLNS</sequence>
<evidence type="ECO:0000259" key="4">
    <source>
        <dbReference type="PROSITE" id="PS51747"/>
    </source>
</evidence>
<dbReference type="GO" id="GO:0005737">
    <property type="term" value="C:cytoplasm"/>
    <property type="evidence" value="ECO:0007669"/>
    <property type="project" value="TreeGrafter"/>
</dbReference>
<dbReference type="InterPro" id="IPR016193">
    <property type="entry name" value="Cytidine_deaminase-like"/>
</dbReference>
<accession>A0A0V1PWJ0</accession>
<dbReference type="Pfam" id="PF00383">
    <property type="entry name" value="dCMP_cyt_deam_1"/>
    <property type="match status" value="1"/>
</dbReference>
<keyword evidence="1" id="KW-0479">Metal-binding</keyword>
<dbReference type="InterPro" id="IPR016192">
    <property type="entry name" value="APOBEC/CMP_deaminase_Zn-bd"/>
</dbReference>
<organism evidence="5 6">
    <name type="scientific">Debaryomyces fabryi</name>
    <dbReference type="NCBI Taxonomy" id="58627"/>
    <lineage>
        <taxon>Eukaryota</taxon>
        <taxon>Fungi</taxon>
        <taxon>Dikarya</taxon>
        <taxon>Ascomycota</taxon>
        <taxon>Saccharomycotina</taxon>
        <taxon>Pichiomycetes</taxon>
        <taxon>Debaryomycetaceae</taxon>
        <taxon>Debaryomyces</taxon>
    </lineage>
</organism>
<dbReference type="GO" id="GO:0005634">
    <property type="term" value="C:nucleus"/>
    <property type="evidence" value="ECO:0007669"/>
    <property type="project" value="TreeGrafter"/>
</dbReference>
<dbReference type="PROSITE" id="PS51747">
    <property type="entry name" value="CYT_DCMP_DEAMINASES_2"/>
    <property type="match status" value="1"/>
</dbReference>
<keyword evidence="2" id="KW-0378">Hydrolase</keyword>
<dbReference type="GO" id="GO:0002100">
    <property type="term" value="P:tRNA wobble adenosine to inosine editing"/>
    <property type="evidence" value="ECO:0007669"/>
    <property type="project" value="TreeGrafter"/>
</dbReference>
<dbReference type="EMBL" id="LMYN01000083">
    <property type="protein sequence ID" value="KSA00544.1"/>
    <property type="molecule type" value="Genomic_DNA"/>
</dbReference>